<evidence type="ECO:0000313" key="9">
    <source>
        <dbReference type="Proteomes" id="UP000197138"/>
    </source>
</evidence>
<feature type="region of interest" description="Disordered" evidence="5">
    <location>
        <begin position="1"/>
        <end position="89"/>
    </location>
</feature>
<dbReference type="PROSITE" id="PS50016">
    <property type="entry name" value="ZF_PHD_2"/>
    <property type="match status" value="1"/>
</dbReference>
<dbReference type="InterPro" id="IPR013083">
    <property type="entry name" value="Znf_RING/FYVE/PHD"/>
</dbReference>
<dbReference type="InterPro" id="IPR019787">
    <property type="entry name" value="Znf_PHD-finger"/>
</dbReference>
<dbReference type="PANTHER" id="PTHR47863">
    <property type="entry name" value="RING/FYVE/PHD ZINC FINGER SUPERFAMILY PROTEIN"/>
    <property type="match status" value="1"/>
</dbReference>
<feature type="domain" description="PHD-type" evidence="6">
    <location>
        <begin position="95"/>
        <end position="144"/>
    </location>
</feature>
<reference evidence="9" key="1">
    <citation type="journal article" date="2017" name="Plant J.">
        <title>The pomegranate (Punica granatum L.) genome and the genomics of punicalagin biosynthesis.</title>
        <authorList>
            <person name="Qin G."/>
            <person name="Xu C."/>
            <person name="Ming R."/>
            <person name="Tang H."/>
            <person name="Guyot R."/>
            <person name="Kramer E.M."/>
            <person name="Hu Y."/>
            <person name="Yi X."/>
            <person name="Qi Y."/>
            <person name="Xu X."/>
            <person name="Gao Z."/>
            <person name="Pan H."/>
            <person name="Jian J."/>
            <person name="Tian Y."/>
            <person name="Yue Z."/>
            <person name="Xu Y."/>
        </authorList>
    </citation>
    <scope>NUCLEOTIDE SEQUENCE [LARGE SCALE GENOMIC DNA]</scope>
    <source>
        <strain evidence="9">cv. Dabenzi</strain>
    </source>
</reference>
<comment type="caution">
    <text evidence="7">The sequence shown here is derived from an EMBL/GenBank/DDBJ whole genome shotgun (WGS) entry which is preliminary data.</text>
</comment>
<evidence type="ECO:0000313" key="8">
    <source>
        <dbReference type="EMBL" id="PKI66778.1"/>
    </source>
</evidence>
<accession>A0A218WLZ8</accession>
<feature type="compositionally biased region" description="Polar residues" evidence="5">
    <location>
        <begin position="321"/>
        <end position="332"/>
    </location>
</feature>
<dbReference type="Proteomes" id="UP000233551">
    <property type="component" value="Unassembled WGS sequence"/>
</dbReference>
<evidence type="ECO:0000313" key="10">
    <source>
        <dbReference type="Proteomes" id="UP000233551"/>
    </source>
</evidence>
<keyword evidence="3" id="KW-0862">Zinc</keyword>
<dbReference type="SMART" id="SM00249">
    <property type="entry name" value="PHD"/>
    <property type="match status" value="1"/>
</dbReference>
<dbReference type="AlphaFoldDB" id="A0A218WLZ8"/>
<evidence type="ECO:0000313" key="7">
    <source>
        <dbReference type="EMBL" id="OWM73864.1"/>
    </source>
</evidence>
<feature type="region of interest" description="Disordered" evidence="5">
    <location>
        <begin position="174"/>
        <end position="400"/>
    </location>
</feature>
<evidence type="ECO:0000256" key="5">
    <source>
        <dbReference type="SAM" id="MobiDB-lite"/>
    </source>
</evidence>
<feature type="compositionally biased region" description="Basic and acidic residues" evidence="5">
    <location>
        <begin position="334"/>
        <end position="351"/>
    </location>
</feature>
<dbReference type="InterPro" id="IPR011011">
    <property type="entry name" value="Znf_FYVE_PHD"/>
</dbReference>
<feature type="compositionally biased region" description="Basic and acidic residues" evidence="5">
    <location>
        <begin position="236"/>
        <end position="245"/>
    </location>
</feature>
<name>A0A218WLZ8_PUNGR</name>
<feature type="compositionally biased region" description="Basic and acidic residues" evidence="5">
    <location>
        <begin position="199"/>
        <end position="226"/>
    </location>
</feature>
<sequence length="400" mass="43690">MGKKICARRARYSRTTPAPPSASASSSASKRLDFPDEDGAERGNVPDTLTGGNSDILSKDSDPMGTNSSPKKKVPPRKSQDGYSQESAGSSRVEKKVCVRCGKRGQMLVCSEAGCPVAIHEKCLPCKPKSDESGNYYCPYCSYKRMMEKVEMSRRKAILAKQALSNFLDARVGHGLQKPQKDGGSNRKQASSSPLGNQNRDDDGVGVENDRDDCQFTDQDQAHKSVNEVLATPSGKCDEVPETRVDQSASSAHGQHEETSGVVEGVQEKDSPAVVDQPQKETSNSCHELTVRESRENQETSNACQVKEKTRGGKRKHNKQHQTGEATKSTTKVDVPDSKQKANAETEKSESDAEGSPLYSKASTMKEQYSRAHHENVETRKDPLDQASLSEDILMHKNQA</sequence>
<organism evidence="7 9">
    <name type="scientific">Punica granatum</name>
    <name type="common">Pomegranate</name>
    <dbReference type="NCBI Taxonomy" id="22663"/>
    <lineage>
        <taxon>Eukaryota</taxon>
        <taxon>Viridiplantae</taxon>
        <taxon>Streptophyta</taxon>
        <taxon>Embryophyta</taxon>
        <taxon>Tracheophyta</taxon>
        <taxon>Spermatophyta</taxon>
        <taxon>Magnoliopsida</taxon>
        <taxon>eudicotyledons</taxon>
        <taxon>Gunneridae</taxon>
        <taxon>Pentapetalae</taxon>
        <taxon>rosids</taxon>
        <taxon>malvids</taxon>
        <taxon>Myrtales</taxon>
        <taxon>Lythraceae</taxon>
        <taxon>Punica</taxon>
    </lineage>
</organism>
<keyword evidence="10" id="KW-1185">Reference proteome</keyword>
<reference evidence="7" key="2">
    <citation type="submission" date="2017-06" db="EMBL/GenBank/DDBJ databases">
        <title>The pomegranate genome and the genomics of punicalagin biosynthesis.</title>
        <authorList>
            <person name="Xu C."/>
        </authorList>
    </citation>
    <scope>NUCLEOTIDE SEQUENCE [LARGE SCALE GENOMIC DNA]</scope>
    <source>
        <tissue evidence="7">Fresh leaf</tissue>
    </source>
</reference>
<dbReference type="Gene3D" id="3.30.40.10">
    <property type="entry name" value="Zinc/RING finger domain, C3HC4 (zinc finger)"/>
    <property type="match status" value="1"/>
</dbReference>
<keyword evidence="1" id="KW-0479">Metal-binding</keyword>
<evidence type="ECO:0000256" key="1">
    <source>
        <dbReference type="ARBA" id="ARBA00022723"/>
    </source>
</evidence>
<proteinExistence type="predicted"/>
<reference evidence="8 10" key="3">
    <citation type="submission" date="2017-11" db="EMBL/GenBank/DDBJ databases">
        <title>De-novo sequencing of pomegranate (Punica granatum L.) genome.</title>
        <authorList>
            <person name="Akparov Z."/>
            <person name="Amiraslanov A."/>
            <person name="Hajiyeva S."/>
            <person name="Abbasov M."/>
            <person name="Kaur K."/>
            <person name="Hamwieh A."/>
            <person name="Solovyev V."/>
            <person name="Salamov A."/>
            <person name="Braich B."/>
            <person name="Kosarev P."/>
            <person name="Mahmoud A."/>
            <person name="Hajiyev E."/>
            <person name="Babayeva S."/>
            <person name="Izzatullayeva V."/>
            <person name="Mammadov A."/>
            <person name="Mammadov A."/>
            <person name="Sharifova S."/>
            <person name="Ojaghi J."/>
            <person name="Eynullazada K."/>
            <person name="Bayramov B."/>
            <person name="Abdulazimova A."/>
            <person name="Shahmuradov I."/>
        </authorList>
    </citation>
    <scope>NUCLEOTIDE SEQUENCE [LARGE SCALE GENOMIC DNA]</scope>
    <source>
        <strain evidence="8">AG2017</strain>
        <strain evidence="10">cv. AG2017</strain>
        <tissue evidence="8">Leaf</tissue>
    </source>
</reference>
<gene>
    <name evidence="7" type="ORF">CDL15_Pgr018924</name>
    <name evidence="8" type="ORF">CRG98_012784</name>
</gene>
<dbReference type="SUPFAM" id="SSF57903">
    <property type="entry name" value="FYVE/PHD zinc finger"/>
    <property type="match status" value="1"/>
</dbReference>
<evidence type="ECO:0000256" key="2">
    <source>
        <dbReference type="ARBA" id="ARBA00022771"/>
    </source>
</evidence>
<dbReference type="EMBL" id="PGOL01000657">
    <property type="protein sequence ID" value="PKI66778.1"/>
    <property type="molecule type" value="Genomic_DNA"/>
</dbReference>
<keyword evidence="2 4" id="KW-0863">Zinc-finger</keyword>
<feature type="compositionally biased region" description="Polar residues" evidence="5">
    <location>
        <begin position="186"/>
        <end position="198"/>
    </location>
</feature>
<feature type="compositionally biased region" description="Basic and acidic residues" evidence="5">
    <location>
        <begin position="368"/>
        <end position="384"/>
    </location>
</feature>
<feature type="compositionally biased region" description="Basic residues" evidence="5">
    <location>
        <begin position="1"/>
        <end position="12"/>
    </location>
</feature>
<protein>
    <recommendedName>
        <fullName evidence="6">PHD-type domain-containing protein</fullName>
    </recommendedName>
</protein>
<dbReference type="GO" id="GO:0008270">
    <property type="term" value="F:zinc ion binding"/>
    <property type="evidence" value="ECO:0007669"/>
    <property type="project" value="UniProtKB-KW"/>
</dbReference>
<dbReference type="InterPro" id="IPR001965">
    <property type="entry name" value="Znf_PHD"/>
</dbReference>
<evidence type="ECO:0000259" key="6">
    <source>
        <dbReference type="PROSITE" id="PS50016"/>
    </source>
</evidence>
<evidence type="ECO:0000256" key="4">
    <source>
        <dbReference type="PROSITE-ProRule" id="PRU00146"/>
    </source>
</evidence>
<feature type="compositionally biased region" description="Basic and acidic residues" evidence="5">
    <location>
        <begin position="289"/>
        <end position="298"/>
    </location>
</feature>
<dbReference type="EMBL" id="MTKT01003945">
    <property type="protein sequence ID" value="OWM73864.1"/>
    <property type="molecule type" value="Genomic_DNA"/>
</dbReference>
<dbReference type="Proteomes" id="UP000197138">
    <property type="component" value="Unassembled WGS sequence"/>
</dbReference>
<dbReference type="STRING" id="22663.A0A218WLZ8"/>
<dbReference type="PANTHER" id="PTHR47863:SF5">
    <property type="entry name" value="HOMEODOMAIN-LIKE PROTEIN WITH RING_FYVE_PHD-TYPE ZINC FINGER DOMAIN-CONTAINING PROTEIN-RELATED"/>
    <property type="match status" value="1"/>
</dbReference>
<evidence type="ECO:0000256" key="3">
    <source>
        <dbReference type="ARBA" id="ARBA00022833"/>
    </source>
</evidence>